<dbReference type="AlphaFoldDB" id="A0A0N0CWX0"/>
<protein>
    <submittedName>
        <fullName evidence="1">Uncharacterized protein</fullName>
    </submittedName>
</protein>
<sequence>MLLDCDEQLFMAYKQNSEEGVEKLLAAWEEATSTLQEDPQILGTSLSPQLFLVNEEAAKNIAFSTARKYWGHVSGEMQLLFEQYGFDAKFVNERLSAFFYTQKGKETFFEQLFAQHTMDLERVIWLVFGKRLQIPMPVNELQTIILYKFQDEYFMHMMYKEKAPFWHWLFAKKVYSLLIHRPLEQFTFLYEIMGHFEQSIRENCEHVDNFVNNYKAILDKCITYVDKHNPSCLAKKQLRLYQIVTHYCLAEGDVQKVKALITSFETEWRYSMYALTEKEKVLIAYILFHIANREQQSEAAIRYGEYLLEDERLNNYAIEILLEYRELLPNRKPTPPAIIKNYQLNYLENLYAVLLDHYVKMERYTDGLALLKEHVLASNKKIHTSLVQKNYSQEQFITIEAYVQQDIALHVNNSLQHIGLSVEEWRRHYYQPEAPYHIVAQSASLHMLNILRVLFVTEQFELFEKLMEIYKKYLLIDEHFENLRRFISAYV</sequence>
<evidence type="ECO:0000313" key="2">
    <source>
        <dbReference type="Proteomes" id="UP000037977"/>
    </source>
</evidence>
<accession>A0A0N0CWX0</accession>
<name>A0A0N0CWX0_9BACI</name>
<comment type="caution">
    <text evidence="1">The sequence shown here is derived from an EMBL/GenBank/DDBJ whole genome shotgun (WGS) entry which is preliminary data.</text>
</comment>
<dbReference type="OrthoDB" id="2446869at2"/>
<evidence type="ECO:0000313" key="1">
    <source>
        <dbReference type="EMBL" id="KOY83775.1"/>
    </source>
</evidence>
<dbReference type="PATRIC" id="fig|33935.3.peg.4679"/>
<reference evidence="1 2" key="1">
    <citation type="submission" date="2015-07" db="EMBL/GenBank/DDBJ databases">
        <title>Genome sequencing project for genomic taxonomy and phylogenomics of Bacillus-like bacteria.</title>
        <authorList>
            <person name="Liu B."/>
            <person name="Wang J."/>
            <person name="Zhu Y."/>
            <person name="Liu G."/>
            <person name="Chen Q."/>
            <person name="Chen Z."/>
            <person name="Che J."/>
            <person name="Ge C."/>
            <person name="Shi H."/>
            <person name="Pan Z."/>
            <person name="Liu X."/>
        </authorList>
    </citation>
    <scope>NUCLEOTIDE SEQUENCE [LARGE SCALE GENOMIC DNA]</scope>
    <source>
        <strain evidence="1 2">DSM 54</strain>
    </source>
</reference>
<dbReference type="EMBL" id="LGCI01000003">
    <property type="protein sequence ID" value="KOY83775.1"/>
    <property type="molecule type" value="Genomic_DNA"/>
</dbReference>
<dbReference type="Proteomes" id="UP000037977">
    <property type="component" value="Unassembled WGS sequence"/>
</dbReference>
<keyword evidence="2" id="KW-1185">Reference proteome</keyword>
<organism evidence="1 2">
    <name type="scientific">Lysinibacillus macroides</name>
    <dbReference type="NCBI Taxonomy" id="33935"/>
    <lineage>
        <taxon>Bacteria</taxon>
        <taxon>Bacillati</taxon>
        <taxon>Bacillota</taxon>
        <taxon>Bacilli</taxon>
        <taxon>Bacillales</taxon>
        <taxon>Bacillaceae</taxon>
        <taxon>Lysinibacillus</taxon>
    </lineage>
</organism>
<proteinExistence type="predicted"/>
<gene>
    <name evidence="1" type="ORF">ADM90_02430</name>
</gene>
<dbReference type="RefSeq" id="WP_053993476.1">
    <property type="nucleotide sequence ID" value="NZ_CP065643.1"/>
</dbReference>